<accession>A0ABQ3P165</accession>
<sequence length="752" mass="79240">MTSVRSARSRRLGAAVATVLAATLGAGALTTGPAAAAVSAAPQAAPTADGLGVVPAFHKLLGGGKHGAFTMDGNRYDHQDPTYGRLTYTRYTDGTTIELDMISAEDRVVATGDTGAVINPFETSVTVFDGARGGSYTLPVDEDTYDLREIGLAGGGLLAVSTTGPQPVLKLHTVAEGSRVIDGMPGKDATPTLASATDAHALLLTKDAGGAAVWAVVDLATAKVVETYAVPAAADPSSVTFSDRRIAWVEYPADAAPRAVVRDRTGGADSTVPLPQAPDRDYDLGLVGDWLTYSRPGGLTATTPSPARPLTARHLTGGESFELLDHTVRSTDSPAGGQTVWGGSVAGGADGEGVHQITAGPDGVPRAVQEATTGESTALRPASSELPHDGKWFRPVNGVLAPLRFDFALNRGNVRVDAVFRHQDGRKLTRTWTATDRNVRFDWNHYIGTTENGEPRYSGAPSGSYQVSFTFTPLNGIGEAVRVEGQLALELGIRPHGFDFDTTPDLLARDADGVLWTDTTVLTPEGELDGRRARVGGGWQAYDRIETTGDIALANRSDIVARDRSGVLWFYESNGYGRFFDRSRVGGGWQVYDQLSGGSDYTGDGRPDLLATDKTGVLWLYRSTGNVDAPFAARKKIGSGWGVYNQLVGTGNIAGAAAGDLLARDKDGVLWMYLGKGDGTFTGRTRIGGGWNAYTELIGGGDADNDGKPDLFAYSAAERKTYFYGGTGDRTKPLKVRRANTVFAGGAYNHVA</sequence>
<dbReference type="InterPro" id="IPR006311">
    <property type="entry name" value="TAT_signal"/>
</dbReference>
<dbReference type="EMBL" id="BNDW01000004">
    <property type="protein sequence ID" value="GHI18758.1"/>
    <property type="molecule type" value="Genomic_DNA"/>
</dbReference>
<keyword evidence="4" id="KW-1185">Reference proteome</keyword>
<comment type="caution">
    <text evidence="3">The sequence shown here is derived from an EMBL/GenBank/DDBJ whole genome shotgun (WGS) entry which is preliminary data.</text>
</comment>
<dbReference type="InterPro" id="IPR013517">
    <property type="entry name" value="FG-GAP"/>
</dbReference>
<evidence type="ECO:0000313" key="3">
    <source>
        <dbReference type="EMBL" id="GHI18758.1"/>
    </source>
</evidence>
<dbReference type="PANTHER" id="PTHR44103:SF1">
    <property type="entry name" value="PROPROTEIN CONVERTASE P"/>
    <property type="match status" value="1"/>
</dbReference>
<feature type="signal peptide" evidence="2">
    <location>
        <begin position="1"/>
        <end position="36"/>
    </location>
</feature>
<dbReference type="InterPro" id="IPR028994">
    <property type="entry name" value="Integrin_alpha_N"/>
</dbReference>
<reference evidence="3" key="1">
    <citation type="submission" date="2024-05" db="EMBL/GenBank/DDBJ databases">
        <title>Whole genome shotgun sequence of Streptomyces hydrogenans NBRC 13475.</title>
        <authorList>
            <person name="Komaki H."/>
            <person name="Tamura T."/>
        </authorList>
    </citation>
    <scope>NUCLEOTIDE SEQUENCE</scope>
    <source>
        <strain evidence="3">NBRC 13475</strain>
    </source>
</reference>
<keyword evidence="1 2" id="KW-0732">Signal</keyword>
<dbReference type="Gene3D" id="2.115.10.10">
    <property type="entry name" value="Tachylectin 2"/>
    <property type="match status" value="1"/>
</dbReference>
<proteinExistence type="predicted"/>
<dbReference type="Pfam" id="PF13517">
    <property type="entry name" value="FG-GAP_3"/>
    <property type="match status" value="1"/>
</dbReference>
<dbReference type="PROSITE" id="PS51318">
    <property type="entry name" value="TAT"/>
    <property type="match status" value="1"/>
</dbReference>
<evidence type="ECO:0000313" key="4">
    <source>
        <dbReference type="Proteomes" id="UP001052739"/>
    </source>
</evidence>
<evidence type="ECO:0008006" key="5">
    <source>
        <dbReference type="Google" id="ProtNLM"/>
    </source>
</evidence>
<organism evidence="3 4">
    <name type="scientific">Streptomyces hydrogenans</name>
    <dbReference type="NCBI Taxonomy" id="1873719"/>
    <lineage>
        <taxon>Bacteria</taxon>
        <taxon>Bacillati</taxon>
        <taxon>Actinomycetota</taxon>
        <taxon>Actinomycetes</taxon>
        <taxon>Kitasatosporales</taxon>
        <taxon>Streptomycetaceae</taxon>
        <taxon>Streptomyces</taxon>
    </lineage>
</organism>
<evidence type="ECO:0000256" key="2">
    <source>
        <dbReference type="SAM" id="SignalP"/>
    </source>
</evidence>
<dbReference type="SUPFAM" id="SSF69318">
    <property type="entry name" value="Integrin alpha N-terminal domain"/>
    <property type="match status" value="1"/>
</dbReference>
<dbReference type="RefSeq" id="WP_190223493.1">
    <property type="nucleotide sequence ID" value="NZ_BNBS01000035.1"/>
</dbReference>
<name>A0ABQ3P165_9ACTN</name>
<gene>
    <name evidence="3" type="ORF">Shyd_01290</name>
</gene>
<protein>
    <recommendedName>
        <fullName evidence="5">VCBS repeat-containing protein</fullName>
    </recommendedName>
</protein>
<dbReference type="Proteomes" id="UP001052739">
    <property type="component" value="Unassembled WGS sequence"/>
</dbReference>
<feature type="chain" id="PRO_5046967950" description="VCBS repeat-containing protein" evidence="2">
    <location>
        <begin position="37"/>
        <end position="752"/>
    </location>
</feature>
<dbReference type="PANTHER" id="PTHR44103">
    <property type="entry name" value="PROPROTEIN CONVERTASE P"/>
    <property type="match status" value="1"/>
</dbReference>
<evidence type="ECO:0000256" key="1">
    <source>
        <dbReference type="ARBA" id="ARBA00022729"/>
    </source>
</evidence>